<accession>A5D3V0</accession>
<proteinExistence type="predicted"/>
<dbReference type="AlphaFoldDB" id="A5D3V0"/>
<evidence type="ECO:0000313" key="2">
    <source>
        <dbReference type="Proteomes" id="UP000006556"/>
    </source>
</evidence>
<dbReference type="KEGG" id="pth:PTH_0911"/>
<reference evidence="2" key="1">
    <citation type="journal article" date="2008" name="Genome Res.">
        <title>The genome of Pelotomaculum thermopropionicum reveals niche-associated evolution in anaerobic microbiota.</title>
        <authorList>
            <person name="Kosaka T."/>
            <person name="Kato S."/>
            <person name="Shimoyama T."/>
            <person name="Ishii S."/>
            <person name="Abe T."/>
            <person name="Watanabe K."/>
        </authorList>
    </citation>
    <scope>NUCLEOTIDE SEQUENCE [LARGE SCALE GENOMIC DNA]</scope>
    <source>
        <strain evidence="2">DSM 13744 / JCM 10971 / SI</strain>
    </source>
</reference>
<dbReference type="HOGENOM" id="CLU_3390710_0_0_9"/>
<name>A5D3V0_PELTS</name>
<organism evidence="1 2">
    <name type="scientific">Pelotomaculum thermopropionicum (strain DSM 13744 / JCM 10971 / SI)</name>
    <dbReference type="NCBI Taxonomy" id="370438"/>
    <lineage>
        <taxon>Bacteria</taxon>
        <taxon>Bacillati</taxon>
        <taxon>Bacillota</taxon>
        <taxon>Clostridia</taxon>
        <taxon>Eubacteriales</taxon>
        <taxon>Desulfotomaculaceae</taxon>
        <taxon>Pelotomaculum</taxon>
    </lineage>
</organism>
<dbReference type="EMBL" id="AP009389">
    <property type="protein sequence ID" value="BAF59092.1"/>
    <property type="molecule type" value="Genomic_DNA"/>
</dbReference>
<keyword evidence="2" id="KW-1185">Reference proteome</keyword>
<gene>
    <name evidence="1" type="ordered locus">PTH_0911</name>
</gene>
<evidence type="ECO:0000313" key="1">
    <source>
        <dbReference type="EMBL" id="BAF59092.1"/>
    </source>
</evidence>
<sequence length="32" mass="3794">MFQFCFLNFFMYEKTPGLIHARSFLTCAETVT</sequence>
<dbReference type="Proteomes" id="UP000006556">
    <property type="component" value="Chromosome"/>
</dbReference>
<protein>
    <submittedName>
        <fullName evidence="1">Uncharacterized protein</fullName>
    </submittedName>
</protein>